<protein>
    <submittedName>
        <fullName evidence="2">SAM-dependent methyltransferase</fullName>
    </submittedName>
</protein>
<dbReference type="GO" id="GO:0032259">
    <property type="term" value="P:methylation"/>
    <property type="evidence" value="ECO:0007669"/>
    <property type="project" value="UniProtKB-KW"/>
</dbReference>
<keyword evidence="2" id="KW-0808">Transferase</keyword>
<dbReference type="PRINTS" id="PR00507">
    <property type="entry name" value="N12N6MTFRASE"/>
</dbReference>
<sequence length="367" mass="40131">MALIFPRLARNFIKNGYFPTDEATLGRIIGALDIAGDDLRIFDPCCGEGCALHALKGALVGCGAAVQALGVEFDADRAWHAKALLDVVIHSDIQDVVVSPRTMGVLFLNPPYGDAVADRAHTGDRAKAERLEKIFFRRSIASLAYGGILVLIVPYHVLDDEFASSIARNFDRVRFFMAPEQHFRQCVVFGVRRRSARPEPAISSLLRAAGKGDFLDRVLPETWPEEPYLVPEVMTGEVFRFHAVRIDAAQLAAEVQRLYAHSLWPQFGIHFGGGEAEHRPPLQAMGRWHLALALAAGQAQGVVTSASGRVLLIKGDTYKDKVRTVELGENPDGTANETVILTDRFVPVIRAIDFTPGPSLGSVVTIQ</sequence>
<dbReference type="SUPFAM" id="SSF53335">
    <property type="entry name" value="S-adenosyl-L-methionine-dependent methyltransferases"/>
    <property type="match status" value="1"/>
</dbReference>
<dbReference type="GO" id="GO:0008168">
    <property type="term" value="F:methyltransferase activity"/>
    <property type="evidence" value="ECO:0007669"/>
    <property type="project" value="UniProtKB-KW"/>
</dbReference>
<organism evidence="2 3">
    <name type="scientific">Aromatoleum bremense</name>
    <dbReference type="NCBI Taxonomy" id="76115"/>
    <lineage>
        <taxon>Bacteria</taxon>
        <taxon>Pseudomonadati</taxon>
        <taxon>Pseudomonadota</taxon>
        <taxon>Betaproteobacteria</taxon>
        <taxon>Rhodocyclales</taxon>
        <taxon>Rhodocyclaceae</taxon>
        <taxon>Aromatoleum</taxon>
    </lineage>
</organism>
<dbReference type="InterPro" id="IPR002052">
    <property type="entry name" value="DNA_methylase_N6_adenine_CS"/>
</dbReference>
<accession>A0ABX1NV07</accession>
<name>A0ABX1NV07_9RHOO</name>
<keyword evidence="3" id="KW-1185">Reference proteome</keyword>
<evidence type="ECO:0000313" key="3">
    <source>
        <dbReference type="Proteomes" id="UP000633943"/>
    </source>
</evidence>
<dbReference type="Pfam" id="PF19587">
    <property type="entry name" value="DUF6094"/>
    <property type="match status" value="1"/>
</dbReference>
<evidence type="ECO:0000259" key="1">
    <source>
        <dbReference type="Pfam" id="PF19587"/>
    </source>
</evidence>
<keyword evidence="2" id="KW-0489">Methyltransferase</keyword>
<gene>
    <name evidence="2" type="ORF">GPA24_09325</name>
</gene>
<comment type="caution">
    <text evidence="2">The sequence shown here is derived from an EMBL/GenBank/DDBJ whole genome shotgun (WGS) entry which is preliminary data.</text>
</comment>
<dbReference type="Proteomes" id="UP000633943">
    <property type="component" value="Unassembled WGS sequence"/>
</dbReference>
<reference evidence="2 3" key="1">
    <citation type="submission" date="2019-12" db="EMBL/GenBank/DDBJ databases">
        <title>Comparative genomics gives insights into the taxonomy of the Azoarcus-Aromatoleum group and reveals separate origins of nif in the plant-associated Azoarcus and non-plant-associated Aromatoleum sub-groups.</title>
        <authorList>
            <person name="Lafos M."/>
            <person name="Maluk M."/>
            <person name="Batista M."/>
            <person name="Junghare M."/>
            <person name="Carmona M."/>
            <person name="Faoro H."/>
            <person name="Cruz L.M."/>
            <person name="Battistoni F."/>
            <person name="De Souza E."/>
            <person name="Pedrosa F."/>
            <person name="Chen W.-M."/>
            <person name="Poole P.S."/>
            <person name="Dixon R.A."/>
            <person name="James E.K."/>
        </authorList>
    </citation>
    <scope>NUCLEOTIDE SEQUENCE [LARGE SCALE GENOMIC DNA]</scope>
    <source>
        <strain evidence="2 3">PbN1</strain>
    </source>
</reference>
<dbReference type="InterPro" id="IPR029063">
    <property type="entry name" value="SAM-dependent_MTases_sf"/>
</dbReference>
<dbReference type="Gene3D" id="3.40.50.150">
    <property type="entry name" value="Vaccinia Virus protein VP39"/>
    <property type="match status" value="1"/>
</dbReference>
<dbReference type="InterPro" id="IPR046076">
    <property type="entry name" value="DUF6094"/>
</dbReference>
<dbReference type="RefSeq" id="WP_169202379.1">
    <property type="nucleotide sequence ID" value="NZ_CP059467.1"/>
</dbReference>
<dbReference type="EMBL" id="WTVP01000021">
    <property type="protein sequence ID" value="NMG15743.1"/>
    <property type="molecule type" value="Genomic_DNA"/>
</dbReference>
<feature type="domain" description="DUF6094" evidence="1">
    <location>
        <begin position="4"/>
        <end position="210"/>
    </location>
</feature>
<evidence type="ECO:0000313" key="2">
    <source>
        <dbReference type="EMBL" id="NMG15743.1"/>
    </source>
</evidence>
<dbReference type="PROSITE" id="PS00092">
    <property type="entry name" value="N6_MTASE"/>
    <property type="match status" value="1"/>
</dbReference>
<proteinExistence type="predicted"/>